<comment type="catalytic activity">
    <reaction evidence="4">
        <text>L-serine + acetyl-CoA = O-acetyl-L-serine + CoA</text>
        <dbReference type="Rhea" id="RHEA:24560"/>
        <dbReference type="ChEBI" id="CHEBI:33384"/>
        <dbReference type="ChEBI" id="CHEBI:57287"/>
        <dbReference type="ChEBI" id="CHEBI:57288"/>
        <dbReference type="ChEBI" id="CHEBI:58340"/>
        <dbReference type="EC" id="2.3.1.30"/>
    </reaction>
</comment>
<proteinExistence type="inferred from homology"/>
<name>A0A9N8QU65_9BURK</name>
<evidence type="ECO:0000256" key="4">
    <source>
        <dbReference type="PIRNR" id="PIRNR000441"/>
    </source>
</evidence>
<dbReference type="PANTHER" id="PTHR42811">
    <property type="entry name" value="SERINE ACETYLTRANSFERASE"/>
    <property type="match status" value="1"/>
</dbReference>
<keyword evidence="5" id="KW-0472">Membrane</keyword>
<evidence type="ECO:0000256" key="1">
    <source>
        <dbReference type="ARBA" id="ARBA00007274"/>
    </source>
</evidence>
<dbReference type="Proteomes" id="UP000675121">
    <property type="component" value="Unassembled WGS sequence"/>
</dbReference>
<dbReference type="InterPro" id="IPR045304">
    <property type="entry name" value="LbH_SAT"/>
</dbReference>
<dbReference type="GO" id="GO:0006535">
    <property type="term" value="P:cysteine biosynthetic process from serine"/>
    <property type="evidence" value="ECO:0007669"/>
    <property type="project" value="InterPro"/>
</dbReference>
<evidence type="ECO:0000256" key="3">
    <source>
        <dbReference type="ARBA" id="ARBA00023315"/>
    </source>
</evidence>
<gene>
    <name evidence="6" type="primary">cysE</name>
    <name evidence="6" type="ORF">R70211_00854</name>
</gene>
<dbReference type="InterPro" id="IPR005881">
    <property type="entry name" value="Ser_O-AcTrfase"/>
</dbReference>
<keyword evidence="5" id="KW-0812">Transmembrane</keyword>
<dbReference type="InterPro" id="IPR001451">
    <property type="entry name" value="Hexapep"/>
</dbReference>
<sequence length="174" mass="18389">MGISFGETLGALREDLRRNIFFKSKLILTLFRLANFFACRSKLTLFAGLPLIFFYIAICEWVLGVEIPVKTKIGKGLVIHHGVGLVINGFCEIGDHCVVRHGVTIGNTILADGSVSGVPTIGDHVEFGANSIVLGAVRVGDRARIGAGAVVTKDIPDGAVAVGVPARVLDGHSI</sequence>
<dbReference type="GO" id="GO:0009001">
    <property type="term" value="F:serine O-acetyltransferase activity"/>
    <property type="evidence" value="ECO:0007669"/>
    <property type="project" value="UniProtKB-EC"/>
</dbReference>
<dbReference type="Pfam" id="PF00132">
    <property type="entry name" value="Hexapep"/>
    <property type="match status" value="1"/>
</dbReference>
<dbReference type="SUPFAM" id="SSF51161">
    <property type="entry name" value="Trimeric LpxA-like enzymes"/>
    <property type="match status" value="1"/>
</dbReference>
<dbReference type="Gene3D" id="2.160.10.10">
    <property type="entry name" value="Hexapeptide repeat proteins"/>
    <property type="match status" value="1"/>
</dbReference>
<accession>A0A9N8QU65</accession>
<keyword evidence="2 4" id="KW-0808">Transferase</keyword>
<dbReference type="EMBL" id="CAJNAS010000002">
    <property type="protein sequence ID" value="CAE6866673.1"/>
    <property type="molecule type" value="Genomic_DNA"/>
</dbReference>
<evidence type="ECO:0000313" key="7">
    <source>
        <dbReference type="Proteomes" id="UP000675121"/>
    </source>
</evidence>
<feature type="transmembrane region" description="Helical" evidence="5">
    <location>
        <begin position="44"/>
        <end position="63"/>
    </location>
</feature>
<evidence type="ECO:0000256" key="2">
    <source>
        <dbReference type="ARBA" id="ARBA00022679"/>
    </source>
</evidence>
<comment type="caution">
    <text evidence="6">The sequence shown here is derived from an EMBL/GenBank/DDBJ whole genome shotgun (WGS) entry which is preliminary data.</text>
</comment>
<reference evidence="6" key="1">
    <citation type="submission" date="2021-02" db="EMBL/GenBank/DDBJ databases">
        <authorList>
            <person name="Vanwijnsberghe S."/>
        </authorList>
    </citation>
    <scope>NUCLEOTIDE SEQUENCE</scope>
    <source>
        <strain evidence="6">R-70211</strain>
    </source>
</reference>
<dbReference type="PIRSF" id="PIRSF000441">
    <property type="entry name" value="CysE"/>
    <property type="match status" value="1"/>
</dbReference>
<dbReference type="AlphaFoldDB" id="A0A9N8QU65"/>
<organism evidence="6 7">
    <name type="scientific">Paraburkholderia domus</name>
    <dbReference type="NCBI Taxonomy" id="2793075"/>
    <lineage>
        <taxon>Bacteria</taxon>
        <taxon>Pseudomonadati</taxon>
        <taxon>Pseudomonadota</taxon>
        <taxon>Betaproteobacteria</taxon>
        <taxon>Burkholderiales</taxon>
        <taxon>Burkholderiaceae</taxon>
        <taxon>Paraburkholderia</taxon>
    </lineage>
</organism>
<keyword evidence="7" id="KW-1185">Reference proteome</keyword>
<dbReference type="RefSeq" id="WP_201074320.1">
    <property type="nucleotide sequence ID" value="NZ_CAJNAS010000002.1"/>
</dbReference>
<protein>
    <recommendedName>
        <fullName evidence="4">Serine acetyltransferase</fullName>
        <ecNumber evidence="4">2.3.1.30</ecNumber>
    </recommendedName>
</protein>
<keyword evidence="3 4" id="KW-0012">Acyltransferase</keyword>
<evidence type="ECO:0000256" key="5">
    <source>
        <dbReference type="SAM" id="Phobius"/>
    </source>
</evidence>
<dbReference type="GO" id="GO:0005737">
    <property type="term" value="C:cytoplasm"/>
    <property type="evidence" value="ECO:0007669"/>
    <property type="project" value="InterPro"/>
</dbReference>
<dbReference type="CDD" id="cd03354">
    <property type="entry name" value="LbH_SAT"/>
    <property type="match status" value="1"/>
</dbReference>
<comment type="similarity">
    <text evidence="1 4">Belongs to the transferase hexapeptide repeat family.</text>
</comment>
<dbReference type="EC" id="2.3.1.30" evidence="4"/>
<dbReference type="InterPro" id="IPR011004">
    <property type="entry name" value="Trimer_LpxA-like_sf"/>
</dbReference>
<keyword evidence="5" id="KW-1133">Transmembrane helix</keyword>
<evidence type="ECO:0000313" key="6">
    <source>
        <dbReference type="EMBL" id="CAE6866673.1"/>
    </source>
</evidence>